<accession>A0A1T5FKY0</accession>
<sequence length="260" mass="28734">MTSSFKGAARRLTDTDLPRIGAIIGVGEDVLHAVMDVEAPKSGFDAQGRPRILFEPHIFYRELGPGPKRDRAVREGLAYRNWKSGAYGSEGGQYDKLARAIEIDCAAALRSCSWGRGQIMGFNHKMVGFDSVDAMVSAFMASEAAQIEAIVRFAAANKLDGTLRAVDRMTRSMPNDWRSFAKGYNGGGYEKNGYHTKLSERFNWWRNIPDTPWTFEPLPAAPVAPSKPEPTLTEEHPTTGEPGFFARFLSALFRRLKGAA</sequence>
<dbReference type="RefSeq" id="WP_079591745.1">
    <property type="nucleotide sequence ID" value="NZ_FUYX01000009.1"/>
</dbReference>
<proteinExistence type="predicted"/>
<reference evidence="3 4" key="1">
    <citation type="submission" date="2017-02" db="EMBL/GenBank/DDBJ databases">
        <authorList>
            <person name="Peterson S.W."/>
        </authorList>
    </citation>
    <scope>NUCLEOTIDE SEQUENCE [LARGE SCALE GENOMIC DNA]</scope>
    <source>
        <strain evidence="3 4">DSM 9653</strain>
    </source>
</reference>
<evidence type="ECO:0000256" key="1">
    <source>
        <dbReference type="SAM" id="MobiDB-lite"/>
    </source>
</evidence>
<dbReference type="OrthoDB" id="1523598at2"/>
<gene>
    <name evidence="3" type="ORF">SAMN05660750_03310</name>
</gene>
<dbReference type="Pfam" id="PF11860">
    <property type="entry name" value="Muramidase"/>
    <property type="match status" value="1"/>
</dbReference>
<evidence type="ECO:0000313" key="4">
    <source>
        <dbReference type="Proteomes" id="UP000190130"/>
    </source>
</evidence>
<dbReference type="AlphaFoldDB" id="A0A1T5FKY0"/>
<feature type="region of interest" description="Disordered" evidence="1">
    <location>
        <begin position="219"/>
        <end position="239"/>
    </location>
</feature>
<dbReference type="InterPro" id="IPR024408">
    <property type="entry name" value="Muramidase"/>
</dbReference>
<feature type="compositionally biased region" description="Pro residues" evidence="1">
    <location>
        <begin position="219"/>
        <end position="228"/>
    </location>
</feature>
<feature type="domain" description="N-acetylmuramidase" evidence="2">
    <location>
        <begin position="30"/>
        <end position="204"/>
    </location>
</feature>
<name>A0A1T5FKY0_9HYPH</name>
<evidence type="ECO:0000259" key="2">
    <source>
        <dbReference type="Pfam" id="PF11860"/>
    </source>
</evidence>
<dbReference type="Proteomes" id="UP000190130">
    <property type="component" value="Unassembled WGS sequence"/>
</dbReference>
<evidence type="ECO:0000313" key="3">
    <source>
        <dbReference type="EMBL" id="SKB96747.1"/>
    </source>
</evidence>
<dbReference type="EMBL" id="FUYX01000009">
    <property type="protein sequence ID" value="SKB96747.1"/>
    <property type="molecule type" value="Genomic_DNA"/>
</dbReference>
<organism evidence="3 4">
    <name type="scientific">Bosea thiooxidans</name>
    <dbReference type="NCBI Taxonomy" id="53254"/>
    <lineage>
        <taxon>Bacteria</taxon>
        <taxon>Pseudomonadati</taxon>
        <taxon>Pseudomonadota</taxon>
        <taxon>Alphaproteobacteria</taxon>
        <taxon>Hyphomicrobiales</taxon>
        <taxon>Boseaceae</taxon>
        <taxon>Bosea</taxon>
    </lineage>
</organism>
<protein>
    <recommendedName>
        <fullName evidence="2">N-acetylmuramidase domain-containing protein</fullName>
    </recommendedName>
</protein>